<accession>A0A7G5FIB9</accession>
<reference evidence="1 2" key="1">
    <citation type="submission" date="2020-07" db="EMBL/GenBank/DDBJ databases">
        <title>non toxigenic Corynebacterium sp. nov from a clinical source.</title>
        <authorList>
            <person name="Bernier A.-M."/>
            <person name="Bernard K."/>
        </authorList>
    </citation>
    <scope>NUCLEOTIDE SEQUENCE [LARGE SCALE GENOMIC DNA]</scope>
    <source>
        <strain evidence="2">NML 93-0612</strain>
    </source>
</reference>
<dbReference type="AlphaFoldDB" id="A0A7G5FIB9"/>
<dbReference type="RefSeq" id="WP_182387172.1">
    <property type="nucleotide sequence ID" value="NZ_CP059833.1"/>
</dbReference>
<dbReference type="Proteomes" id="UP000515570">
    <property type="component" value="Chromosome"/>
</dbReference>
<protein>
    <submittedName>
        <fullName evidence="1">Uncharacterized protein</fullName>
    </submittedName>
</protein>
<gene>
    <name evidence="1" type="ORF">HW450_06600</name>
</gene>
<name>A0A7G5FIB9_9CORY</name>
<proteinExistence type="predicted"/>
<dbReference type="EMBL" id="CP059833">
    <property type="protein sequence ID" value="QMV86360.1"/>
    <property type="molecule type" value="Genomic_DNA"/>
</dbReference>
<organism evidence="1 2">
    <name type="scientific">Corynebacterium hindlerae</name>
    <dbReference type="NCBI Taxonomy" id="699041"/>
    <lineage>
        <taxon>Bacteria</taxon>
        <taxon>Bacillati</taxon>
        <taxon>Actinomycetota</taxon>
        <taxon>Actinomycetes</taxon>
        <taxon>Mycobacteriales</taxon>
        <taxon>Corynebacteriaceae</taxon>
        <taxon>Corynebacterium</taxon>
    </lineage>
</organism>
<evidence type="ECO:0000313" key="2">
    <source>
        <dbReference type="Proteomes" id="UP000515570"/>
    </source>
</evidence>
<sequence length="61" mass="7108">MTNNIGTIRPKGWAGDAWVVEQYSQVFDMFVPVDVLFFNPTADYRDMDGYRVRRATVTMEE</sequence>
<evidence type="ECO:0000313" key="1">
    <source>
        <dbReference type="EMBL" id="QMV86360.1"/>
    </source>
</evidence>
<keyword evidence="2" id="KW-1185">Reference proteome</keyword>